<dbReference type="SUPFAM" id="SSF47699">
    <property type="entry name" value="Bifunctional inhibitor/lipid-transfer protein/seed storage 2S albumin"/>
    <property type="match status" value="1"/>
</dbReference>
<comment type="caution">
    <text evidence="2">The sequence shown here is derived from an EMBL/GenBank/DDBJ whole genome shotgun (WGS) entry which is preliminary data.</text>
</comment>
<evidence type="ECO:0000256" key="1">
    <source>
        <dbReference type="SAM" id="SignalP"/>
    </source>
</evidence>
<evidence type="ECO:0000313" key="3">
    <source>
        <dbReference type="Proteomes" id="UP001280121"/>
    </source>
</evidence>
<feature type="chain" id="PRO_5042114582" evidence="1">
    <location>
        <begin position="27"/>
        <end position="134"/>
    </location>
</feature>
<dbReference type="Proteomes" id="UP001280121">
    <property type="component" value="Unassembled WGS sequence"/>
</dbReference>
<dbReference type="Gene3D" id="1.10.110.10">
    <property type="entry name" value="Plant lipid-transfer and hydrophobic proteins"/>
    <property type="match status" value="1"/>
</dbReference>
<organism evidence="2 3">
    <name type="scientific">Dipteronia dyeriana</name>
    <dbReference type="NCBI Taxonomy" id="168575"/>
    <lineage>
        <taxon>Eukaryota</taxon>
        <taxon>Viridiplantae</taxon>
        <taxon>Streptophyta</taxon>
        <taxon>Embryophyta</taxon>
        <taxon>Tracheophyta</taxon>
        <taxon>Spermatophyta</taxon>
        <taxon>Magnoliopsida</taxon>
        <taxon>eudicotyledons</taxon>
        <taxon>Gunneridae</taxon>
        <taxon>Pentapetalae</taxon>
        <taxon>rosids</taxon>
        <taxon>malvids</taxon>
        <taxon>Sapindales</taxon>
        <taxon>Sapindaceae</taxon>
        <taxon>Hippocastanoideae</taxon>
        <taxon>Acereae</taxon>
        <taxon>Dipteronia</taxon>
    </lineage>
</organism>
<dbReference type="AlphaFoldDB" id="A0AAD9TNG7"/>
<dbReference type="InterPro" id="IPR036312">
    <property type="entry name" value="Bifun_inhib/LTP/seed_sf"/>
</dbReference>
<name>A0AAD9TNG7_9ROSI</name>
<protein>
    <submittedName>
        <fullName evidence="2">Uncharacterized protein</fullName>
    </submittedName>
</protein>
<keyword evidence="3" id="KW-1185">Reference proteome</keyword>
<sequence>MKRSHVLKLAFMAVLVVSMFLVPAHAAVTCQQVTFWLTPCISYGVMGGIVAPGCCSGIKALNDVLSSSAPLSTAQTKCRQMSLKDGVCTKCRQNMAKSTLEDHRDFIPHEATLSTTGTNPHYKVALTPSDMKTC</sequence>
<gene>
    <name evidence="2" type="ORF">Ddye_026550</name>
</gene>
<evidence type="ECO:0000313" key="2">
    <source>
        <dbReference type="EMBL" id="KAK2638755.1"/>
    </source>
</evidence>
<reference evidence="2" key="1">
    <citation type="journal article" date="2023" name="Plant J.">
        <title>Genome sequences and population genomics provide insights into the demographic history, inbreeding, and mutation load of two 'living fossil' tree species of Dipteronia.</title>
        <authorList>
            <person name="Feng Y."/>
            <person name="Comes H.P."/>
            <person name="Chen J."/>
            <person name="Zhu S."/>
            <person name="Lu R."/>
            <person name="Zhang X."/>
            <person name="Li P."/>
            <person name="Qiu J."/>
            <person name="Olsen K.M."/>
            <person name="Qiu Y."/>
        </authorList>
    </citation>
    <scope>NUCLEOTIDE SEQUENCE</scope>
    <source>
        <strain evidence="2">KIB01</strain>
    </source>
</reference>
<accession>A0AAD9TNG7</accession>
<proteinExistence type="predicted"/>
<feature type="signal peptide" evidence="1">
    <location>
        <begin position="1"/>
        <end position="26"/>
    </location>
</feature>
<keyword evidence="1" id="KW-0732">Signal</keyword>
<dbReference type="EMBL" id="JANJYI010000008">
    <property type="protein sequence ID" value="KAK2638755.1"/>
    <property type="molecule type" value="Genomic_DNA"/>
</dbReference>